<dbReference type="RefSeq" id="WP_079347335.1">
    <property type="nucleotide sequence ID" value="NZ_MVAB01000001.1"/>
</dbReference>
<dbReference type="SMART" id="SM00530">
    <property type="entry name" value="HTH_XRE"/>
    <property type="match status" value="1"/>
</dbReference>
<name>A0A1V4DI17_9ENTE</name>
<comment type="caution">
    <text evidence="2">The sequence shown here is derived from an EMBL/GenBank/DDBJ whole genome shotgun (WGS) entry which is preliminary data.</text>
</comment>
<dbReference type="PROSITE" id="PS50943">
    <property type="entry name" value="HTH_CROC1"/>
    <property type="match status" value="1"/>
</dbReference>
<accession>A0A1V4DI17</accession>
<dbReference type="Proteomes" id="UP000189970">
    <property type="component" value="Unassembled WGS sequence"/>
</dbReference>
<evidence type="ECO:0000313" key="3">
    <source>
        <dbReference type="Proteomes" id="UP000189970"/>
    </source>
</evidence>
<keyword evidence="3" id="KW-1185">Reference proteome</keyword>
<proteinExistence type="predicted"/>
<sequence length="245" mass="28790">MLKFTLDEVLDKKNISISHLSKITGISRPSLTAIYNNTSRSVNLDFLEEIIDKLDITLNDLIIEKEIYPLTVYNTYKYEDDYEYYNIKILDRETSIFIFDEDIGLISKELYSKKTSSLYKDLGYKKEDPIYHEFHEQLFYLVCNPTSDNFDDIVMGSAKLIELVNIIGPKQLYSLLTKIISKGPNMKRFNKELPLAIIPLTTGKTYFFGFSKNEIVQTPLEINDEKKYRKVEFQNQRRSKSKIYY</sequence>
<dbReference type="InterPro" id="IPR010982">
    <property type="entry name" value="Lambda_DNA-bd_dom_sf"/>
</dbReference>
<dbReference type="GO" id="GO:0003677">
    <property type="term" value="F:DNA binding"/>
    <property type="evidence" value="ECO:0007669"/>
    <property type="project" value="InterPro"/>
</dbReference>
<dbReference type="Gene3D" id="1.10.260.40">
    <property type="entry name" value="lambda repressor-like DNA-binding domains"/>
    <property type="match status" value="1"/>
</dbReference>
<gene>
    <name evidence="2" type="ORF">BW731_08595</name>
</gene>
<evidence type="ECO:0000313" key="2">
    <source>
        <dbReference type="EMBL" id="OPF88227.1"/>
    </source>
</evidence>
<feature type="domain" description="HTH cro/C1-type" evidence="1">
    <location>
        <begin position="6"/>
        <end position="61"/>
    </location>
</feature>
<evidence type="ECO:0000259" key="1">
    <source>
        <dbReference type="PROSITE" id="PS50943"/>
    </source>
</evidence>
<reference evidence="2 3" key="1">
    <citation type="submission" date="2017-02" db="EMBL/GenBank/DDBJ databases">
        <title>Vagococcus cremeus sp. nov., isolated from the small intestine of a marten, Martes flavigula.</title>
        <authorList>
            <person name="Tak E.J."/>
            <person name="Bae J.-W."/>
        </authorList>
    </citation>
    <scope>NUCLEOTIDE SEQUENCE [LARGE SCALE GENOMIC DNA]</scope>
    <source>
        <strain evidence="2 3">D7T301</strain>
    </source>
</reference>
<dbReference type="SUPFAM" id="SSF47413">
    <property type="entry name" value="lambda repressor-like DNA-binding domains"/>
    <property type="match status" value="1"/>
</dbReference>
<dbReference type="AlphaFoldDB" id="A0A1V4DI17"/>
<dbReference type="EMBL" id="MVAB01000001">
    <property type="protein sequence ID" value="OPF88227.1"/>
    <property type="molecule type" value="Genomic_DNA"/>
</dbReference>
<protein>
    <recommendedName>
        <fullName evidence="1">HTH cro/C1-type domain-containing protein</fullName>
    </recommendedName>
</protein>
<dbReference type="InterPro" id="IPR001387">
    <property type="entry name" value="Cro/C1-type_HTH"/>
</dbReference>
<dbReference type="Pfam" id="PF13443">
    <property type="entry name" value="HTH_26"/>
    <property type="match status" value="1"/>
</dbReference>
<organism evidence="2 3">
    <name type="scientific">Vagococcus martis</name>
    <dbReference type="NCBI Taxonomy" id="1768210"/>
    <lineage>
        <taxon>Bacteria</taxon>
        <taxon>Bacillati</taxon>
        <taxon>Bacillota</taxon>
        <taxon>Bacilli</taxon>
        <taxon>Lactobacillales</taxon>
        <taxon>Enterococcaceae</taxon>
        <taxon>Vagococcus</taxon>
    </lineage>
</organism>